<keyword evidence="2" id="KW-1185">Reference proteome</keyword>
<dbReference type="OrthoDB" id="583431at2"/>
<proteinExistence type="predicted"/>
<dbReference type="RefSeq" id="WP_137092222.1">
    <property type="nucleotide sequence ID" value="NZ_CP028923.1"/>
</dbReference>
<dbReference type="InterPro" id="IPR046037">
    <property type="entry name" value="DUF5995"/>
</dbReference>
<evidence type="ECO:0000313" key="2">
    <source>
        <dbReference type="Proteomes" id="UP000298616"/>
    </source>
</evidence>
<accession>A0A4D7JM20</accession>
<dbReference type="EMBL" id="CP028923">
    <property type="protein sequence ID" value="QCK16631.1"/>
    <property type="molecule type" value="Genomic_DNA"/>
</dbReference>
<dbReference type="Proteomes" id="UP000298616">
    <property type="component" value="Chromosome"/>
</dbReference>
<protein>
    <submittedName>
        <fullName evidence="1">Uncharacterized protein</fullName>
    </submittedName>
</protein>
<dbReference type="AlphaFoldDB" id="A0A4D7JM20"/>
<gene>
    <name evidence="1" type="ORF">DCC35_18790</name>
</gene>
<dbReference type="KEGG" id="fpf:DCC35_18790"/>
<dbReference type="Pfam" id="PF19458">
    <property type="entry name" value="DUF5995"/>
    <property type="match status" value="1"/>
</dbReference>
<reference evidence="1 2" key="1">
    <citation type="submission" date="2018-04" db="EMBL/GenBank/DDBJ databases">
        <title>Complete genome uncultured novel isolate.</title>
        <authorList>
            <person name="Merlino G."/>
        </authorList>
    </citation>
    <scope>NUCLEOTIDE SEQUENCE [LARGE SCALE GENOMIC DNA]</scope>
    <source>
        <strain evidence="2">R1DC9</strain>
    </source>
</reference>
<sequence>MRANKYQDIVTIDDVVNELNDIIQECISNSDPRGYFAVLYKKVTVKVKEGIENNYFDDGARMEKLDVIFALRYIDAYNNANKNLVVSRSWNESFSMAKKDEITVLQHILSGINAHINLDLGIAAYEVNKGVNIHELKNDFDRINQILSSMVHEVQYNLTTIWPPLKFLLQKTGKIDDLLVDFSMKLARDGAWEFSVILAENEETEIQNLITERDKKVSSKIHLISPSGFTLKFIFSLISIFEKGSVADKINLLKKEL</sequence>
<name>A0A4D7JM20_9BACT</name>
<evidence type="ECO:0000313" key="1">
    <source>
        <dbReference type="EMBL" id="QCK16631.1"/>
    </source>
</evidence>
<organism evidence="1 2">
    <name type="scientific">Mangrovivirga cuniculi</name>
    <dbReference type="NCBI Taxonomy" id="2715131"/>
    <lineage>
        <taxon>Bacteria</taxon>
        <taxon>Pseudomonadati</taxon>
        <taxon>Bacteroidota</taxon>
        <taxon>Cytophagia</taxon>
        <taxon>Cytophagales</taxon>
        <taxon>Mangrovivirgaceae</taxon>
        <taxon>Mangrovivirga</taxon>
    </lineage>
</organism>